<evidence type="ECO:0000313" key="1">
    <source>
        <dbReference type="EMBL" id="AHY69935.1"/>
    </source>
</evidence>
<dbReference type="SUPFAM" id="SSF47413">
    <property type="entry name" value="lambda repressor-like DNA-binding domains"/>
    <property type="match status" value="1"/>
</dbReference>
<dbReference type="InterPro" id="IPR010982">
    <property type="entry name" value="Lambda_DNA-bd_dom_sf"/>
</dbReference>
<keyword evidence="1" id="KW-0132">Cell division</keyword>
<dbReference type="Proteomes" id="UP000025231">
    <property type="component" value="Chromosome"/>
</dbReference>
<dbReference type="Pfam" id="PF14549">
    <property type="entry name" value="P22_Cro"/>
    <property type="match status" value="1"/>
</dbReference>
<reference evidence="1 2" key="1">
    <citation type="journal article" date="2014" name="Genome Announc.">
        <title>Complete Genome Sequences of Two Escherichia coli O145:H28 Outbreak Strains of Food Origin.</title>
        <authorList>
            <person name="Cooper K.K."/>
            <person name="Mandrell R.E."/>
            <person name="Louie J.W."/>
            <person name="Korlach J."/>
            <person name="Clark T.A."/>
            <person name="Parker C.T."/>
            <person name="Huynh S."/>
            <person name="Chain P.S."/>
            <person name="Ahmed S."/>
            <person name="Carter M.Q."/>
        </authorList>
    </citation>
    <scope>NUCLEOTIDE SEQUENCE [LARGE SCALE GENOMIC DNA]</scope>
    <source>
        <strain evidence="1 2">RM12581</strain>
    </source>
</reference>
<sequence>MLKIDAIAFFGSKTKLANVAGVRLASVAAWGELVPEGRAMRLQEASGGNFSTTPKFMTNIVRQSGRGG</sequence>
<keyword evidence="1" id="KW-0131">Cell cycle</keyword>
<organism evidence="1 2">
    <name type="scientific">Escherichia coli O145:H28 (strain RM12581)</name>
    <dbReference type="NCBI Taxonomy" id="1248823"/>
    <lineage>
        <taxon>Bacteria</taxon>
        <taxon>Pseudomonadati</taxon>
        <taxon>Pseudomonadota</taxon>
        <taxon>Gammaproteobacteria</taxon>
        <taxon>Enterobacterales</taxon>
        <taxon>Enterobacteriaceae</taxon>
        <taxon>Escherichia</taxon>
    </lineage>
</organism>
<dbReference type="Gene3D" id="1.10.260.40">
    <property type="entry name" value="lambda repressor-like DNA-binding domains"/>
    <property type="match status" value="1"/>
</dbReference>
<dbReference type="EMBL" id="CP007136">
    <property type="protein sequence ID" value="AHY69935.1"/>
    <property type="molecule type" value="Genomic_DNA"/>
</dbReference>
<proteinExistence type="predicted"/>
<protein>
    <submittedName>
        <fullName evidence="1">Regulator of cell division encoded by prophage CP-933O</fullName>
    </submittedName>
</protein>
<accession>A0ABC7ZQK8</accession>
<dbReference type="AlphaFoldDB" id="A0ABC7ZQK8"/>
<evidence type="ECO:0000313" key="2">
    <source>
        <dbReference type="Proteomes" id="UP000025231"/>
    </source>
</evidence>
<gene>
    <name evidence="1" type="ORF">ECRM12581_7025</name>
</gene>
<name>A0ABC7ZQK8_ECOLR</name>
<dbReference type="GO" id="GO:0051301">
    <property type="term" value="P:cell division"/>
    <property type="evidence" value="ECO:0007669"/>
    <property type="project" value="UniProtKB-KW"/>
</dbReference>